<organism evidence="3 4">
    <name type="scientific">Crossiella cryophila</name>
    <dbReference type="NCBI Taxonomy" id="43355"/>
    <lineage>
        <taxon>Bacteria</taxon>
        <taxon>Bacillati</taxon>
        <taxon>Actinomycetota</taxon>
        <taxon>Actinomycetes</taxon>
        <taxon>Pseudonocardiales</taxon>
        <taxon>Pseudonocardiaceae</taxon>
        <taxon>Crossiella</taxon>
    </lineage>
</organism>
<reference evidence="3 4" key="1">
    <citation type="submission" date="2020-08" db="EMBL/GenBank/DDBJ databases">
        <title>Sequencing the genomes of 1000 actinobacteria strains.</title>
        <authorList>
            <person name="Klenk H.-P."/>
        </authorList>
    </citation>
    <scope>NUCLEOTIDE SEQUENCE [LARGE SCALE GENOMIC DNA]</scope>
    <source>
        <strain evidence="3 4">DSM 44230</strain>
    </source>
</reference>
<dbReference type="RefSeq" id="WP_185004221.1">
    <property type="nucleotide sequence ID" value="NZ_BAAAUI010000028.1"/>
</dbReference>
<dbReference type="GO" id="GO:0016757">
    <property type="term" value="F:glycosyltransferase activity"/>
    <property type="evidence" value="ECO:0007669"/>
    <property type="project" value="InterPro"/>
</dbReference>
<evidence type="ECO:0000313" key="3">
    <source>
        <dbReference type="EMBL" id="MBB4678385.1"/>
    </source>
</evidence>
<dbReference type="Gene3D" id="3.40.50.2000">
    <property type="entry name" value="Glycogen Phosphorylase B"/>
    <property type="match status" value="1"/>
</dbReference>
<evidence type="ECO:0000259" key="2">
    <source>
        <dbReference type="Pfam" id="PF00534"/>
    </source>
</evidence>
<evidence type="ECO:0000256" key="1">
    <source>
        <dbReference type="ARBA" id="ARBA00022679"/>
    </source>
</evidence>
<feature type="domain" description="Glycosyl transferase family 1" evidence="2">
    <location>
        <begin position="156"/>
        <end position="276"/>
    </location>
</feature>
<protein>
    <submittedName>
        <fullName evidence="3">Glycosyltransferase involved in cell wall biosynthesis</fullName>
    </submittedName>
</protein>
<dbReference type="AlphaFoldDB" id="A0A7W7CBZ4"/>
<dbReference type="InterPro" id="IPR001296">
    <property type="entry name" value="Glyco_trans_1"/>
</dbReference>
<proteinExistence type="predicted"/>
<keyword evidence="4" id="KW-1185">Reference proteome</keyword>
<sequence>MRLHLHGRRPAHAGDGESRTHRDTACFLLSHKGVVPHDLAAGPRCLAEVADGDLVLAGAHAFLYHRWRERLGREFRIVRQVHAALRADYWLQEELCAPLLRPGDLALFPTEYARRLYLRHFPATEPRAAAVSYPLLDRLDAFPPLPVPPMNTVLRVGFLGAHSAARNFDQVVGVFGRLHRETGGRARLVCAGRPDSPRWQENAVRARLADDWVPAAAVTMLGELAPDHLDALFGEIDVLLCPGTSSTDATGRAMLEALTAGVPVLAAGIGPAVELLPERNLLPTRLHADLKSTMDCPTQLGRVDEDALLHKLITRDFAPARITDPAPRQDAAFWKALTGPPATEPSRYDHRLPGLLRIGERATLSPATLDRAEQVCLAQLRGCRAELKNLLAESGLAPPRAAGTLPRLLNSLVLPPLPYSLPATA</sequence>
<accession>A0A7W7CBZ4</accession>
<keyword evidence="1 3" id="KW-0808">Transferase</keyword>
<name>A0A7W7CBZ4_9PSEU</name>
<gene>
    <name evidence="3" type="ORF">HNR67_004503</name>
</gene>
<comment type="caution">
    <text evidence="3">The sequence shown here is derived from an EMBL/GenBank/DDBJ whole genome shotgun (WGS) entry which is preliminary data.</text>
</comment>
<dbReference type="Proteomes" id="UP000533598">
    <property type="component" value="Unassembled WGS sequence"/>
</dbReference>
<dbReference type="EMBL" id="JACHMH010000001">
    <property type="protein sequence ID" value="MBB4678385.1"/>
    <property type="molecule type" value="Genomic_DNA"/>
</dbReference>
<dbReference type="SUPFAM" id="SSF53756">
    <property type="entry name" value="UDP-Glycosyltransferase/glycogen phosphorylase"/>
    <property type="match status" value="1"/>
</dbReference>
<evidence type="ECO:0000313" key="4">
    <source>
        <dbReference type="Proteomes" id="UP000533598"/>
    </source>
</evidence>
<dbReference type="Pfam" id="PF00534">
    <property type="entry name" value="Glycos_transf_1"/>
    <property type="match status" value="1"/>
</dbReference>